<evidence type="ECO:0000256" key="2">
    <source>
        <dbReference type="SAM" id="Phobius"/>
    </source>
</evidence>
<evidence type="ECO:0000313" key="5">
    <source>
        <dbReference type="Proteomes" id="UP000198661"/>
    </source>
</evidence>
<dbReference type="Pfam" id="PF03109">
    <property type="entry name" value="ABC1"/>
    <property type="match status" value="1"/>
</dbReference>
<dbReference type="PANTHER" id="PTHR10566:SF113">
    <property type="entry name" value="PROTEIN ACTIVITY OF BC1 COMPLEX KINASE 7, CHLOROPLASTIC"/>
    <property type="match status" value="1"/>
</dbReference>
<keyword evidence="5" id="KW-1185">Reference proteome</keyword>
<dbReference type="RefSeq" id="WP_092037517.1">
    <property type="nucleotide sequence ID" value="NZ_FOOK01000010.1"/>
</dbReference>
<feature type="transmembrane region" description="Helical" evidence="2">
    <location>
        <begin position="498"/>
        <end position="520"/>
    </location>
</feature>
<dbReference type="AlphaFoldDB" id="A0A1I2N494"/>
<sequence length="557" mass="63782">MIGRRIRYMSRYREIAVALARHGFGFVVEELGLRSMLSLPKRLVTGSEPPDPKTYGKRIRMVLEDLGPTFIKMGQIASTRSDLFSEDILRELENLQDHISPFPFSDVRRTIERELGPLEKIFSRFDETPLAAASIGQVHRAVLTTGEEVAVKVRRPFIETIVEADLEILRDLASIADHRFKWAARMRLRQVVEEFAEALESELDFANEGNNAERIAAQFAGDESVRIPKIYWEYTRQNVLTMEFISGVKMTDEARLAASGHDRRALAERYVKAMLHQILMEGFFHADPHPGNLFVLPDGSLAFIDFGLVGRFGPETKDHFIRLILAMLRQNTDGVIKTLLRMGIVPEDVDMEQLWLDTDRLRDKYTAVPLSRIRLGDAIRDLFQVASRHRIRIPANLTLAGKAILVMEGVAAQLHPELNMMEIAMPFGNRLIRERLDPRRVADRLWKNVTEYGEMLSEIPQDLQALIRDLRRGKFRVQMEIPRLELFLKRLERISNRLTFSILLLAFSIIMTGLIIGLSLSNRPALLLNSPAIQLGFVIALLMILWLMFSIFRSGRF</sequence>
<evidence type="ECO:0000259" key="3">
    <source>
        <dbReference type="Pfam" id="PF03109"/>
    </source>
</evidence>
<evidence type="ECO:0000313" key="4">
    <source>
        <dbReference type="EMBL" id="SFF96326.1"/>
    </source>
</evidence>
<dbReference type="SUPFAM" id="SSF56112">
    <property type="entry name" value="Protein kinase-like (PK-like)"/>
    <property type="match status" value="1"/>
</dbReference>
<proteinExistence type="inferred from homology"/>
<keyword evidence="2" id="KW-1133">Transmembrane helix</keyword>
<dbReference type="PANTHER" id="PTHR10566">
    <property type="entry name" value="CHAPERONE-ACTIVITY OF BC1 COMPLEX CABC1 -RELATED"/>
    <property type="match status" value="1"/>
</dbReference>
<dbReference type="STRING" id="201973.SAMN04488025_11048"/>
<comment type="similarity">
    <text evidence="1">Belongs to the protein kinase superfamily. ADCK protein kinase family.</text>
</comment>
<keyword evidence="2" id="KW-0812">Transmembrane</keyword>
<feature type="domain" description="ABC1 atypical kinase-like" evidence="3">
    <location>
        <begin position="95"/>
        <end position="337"/>
    </location>
</feature>
<name>A0A1I2N494_9BACL</name>
<evidence type="ECO:0000256" key="1">
    <source>
        <dbReference type="ARBA" id="ARBA00009670"/>
    </source>
</evidence>
<dbReference type="OrthoDB" id="9795390at2"/>
<keyword evidence="2" id="KW-0472">Membrane</keyword>
<protein>
    <submittedName>
        <fullName evidence="4">2-octaprenylphenol hydroxylase</fullName>
    </submittedName>
</protein>
<gene>
    <name evidence="4" type="ORF">SAMN04488025_11048</name>
</gene>
<reference evidence="4 5" key="1">
    <citation type="submission" date="2016-10" db="EMBL/GenBank/DDBJ databases">
        <authorList>
            <person name="de Groot N.N."/>
        </authorList>
    </citation>
    <scope>NUCLEOTIDE SEQUENCE [LARGE SCALE GENOMIC DNA]</scope>
    <source>
        <strain evidence="4 5">DSM 44945</strain>
    </source>
</reference>
<organism evidence="4 5">
    <name type="scientific">Planifilum fulgidum</name>
    <dbReference type="NCBI Taxonomy" id="201973"/>
    <lineage>
        <taxon>Bacteria</taxon>
        <taxon>Bacillati</taxon>
        <taxon>Bacillota</taxon>
        <taxon>Bacilli</taxon>
        <taxon>Bacillales</taxon>
        <taxon>Thermoactinomycetaceae</taxon>
        <taxon>Planifilum</taxon>
    </lineage>
</organism>
<dbReference type="InterPro" id="IPR011009">
    <property type="entry name" value="Kinase-like_dom_sf"/>
</dbReference>
<accession>A0A1I2N494</accession>
<dbReference type="CDD" id="cd05121">
    <property type="entry name" value="ABC1_ADCK3-like"/>
    <property type="match status" value="1"/>
</dbReference>
<dbReference type="InterPro" id="IPR050154">
    <property type="entry name" value="UbiB_kinase"/>
</dbReference>
<feature type="transmembrane region" description="Helical" evidence="2">
    <location>
        <begin position="532"/>
        <end position="552"/>
    </location>
</feature>
<dbReference type="Proteomes" id="UP000198661">
    <property type="component" value="Unassembled WGS sequence"/>
</dbReference>
<dbReference type="InterPro" id="IPR004147">
    <property type="entry name" value="ABC1_dom"/>
</dbReference>
<dbReference type="EMBL" id="FOOK01000010">
    <property type="protein sequence ID" value="SFF96326.1"/>
    <property type="molecule type" value="Genomic_DNA"/>
</dbReference>